<dbReference type="SUPFAM" id="SSF51126">
    <property type="entry name" value="Pectin lyase-like"/>
    <property type="match status" value="1"/>
</dbReference>
<proteinExistence type="inferred from homology"/>
<organism evidence="5 6">
    <name type="scientific">Plebeiibacterium sediminum</name>
    <dbReference type="NCBI Taxonomy" id="2992112"/>
    <lineage>
        <taxon>Bacteria</taxon>
        <taxon>Pseudomonadati</taxon>
        <taxon>Bacteroidota</taxon>
        <taxon>Bacteroidia</taxon>
        <taxon>Marinilabiliales</taxon>
        <taxon>Marinilabiliaceae</taxon>
        <taxon>Plebeiibacterium</taxon>
    </lineage>
</organism>
<dbReference type="InterPro" id="IPR012334">
    <property type="entry name" value="Pectin_lyas_fold"/>
</dbReference>
<gene>
    <name evidence="5" type="ORF">OM075_08050</name>
</gene>
<comment type="caution">
    <text evidence="5">The sequence shown here is derived from an EMBL/GenBank/DDBJ whole genome shotgun (WGS) entry which is preliminary data.</text>
</comment>
<dbReference type="Proteomes" id="UP001209229">
    <property type="component" value="Unassembled WGS sequence"/>
</dbReference>
<evidence type="ECO:0000256" key="3">
    <source>
        <dbReference type="ARBA" id="ARBA00023295"/>
    </source>
</evidence>
<evidence type="ECO:0000256" key="4">
    <source>
        <dbReference type="RuleBase" id="RU361169"/>
    </source>
</evidence>
<dbReference type="PANTHER" id="PTHR31339">
    <property type="entry name" value="PECTIN LYASE-RELATED"/>
    <property type="match status" value="1"/>
</dbReference>
<dbReference type="SMART" id="SM00710">
    <property type="entry name" value="PbH1"/>
    <property type="match status" value="8"/>
</dbReference>
<dbReference type="InterPro" id="IPR006626">
    <property type="entry name" value="PbH1"/>
</dbReference>
<dbReference type="GO" id="GO:0005975">
    <property type="term" value="P:carbohydrate metabolic process"/>
    <property type="evidence" value="ECO:0007669"/>
    <property type="project" value="InterPro"/>
</dbReference>
<dbReference type="InterPro" id="IPR051801">
    <property type="entry name" value="GH28_Enzymes"/>
</dbReference>
<dbReference type="PROSITE" id="PS51257">
    <property type="entry name" value="PROKAR_LIPOPROTEIN"/>
    <property type="match status" value="1"/>
</dbReference>
<accession>A0AAE3M394</accession>
<dbReference type="InterPro" id="IPR011050">
    <property type="entry name" value="Pectin_lyase_fold/virulence"/>
</dbReference>
<dbReference type="PANTHER" id="PTHR31339:SF9">
    <property type="entry name" value="PLASMIN AND FIBRONECTIN-BINDING PROTEIN A"/>
    <property type="match status" value="1"/>
</dbReference>
<evidence type="ECO:0000256" key="1">
    <source>
        <dbReference type="ARBA" id="ARBA00008834"/>
    </source>
</evidence>
<dbReference type="EMBL" id="JAPDPJ010000014">
    <property type="protein sequence ID" value="MCW3786416.1"/>
    <property type="molecule type" value="Genomic_DNA"/>
</dbReference>
<keyword evidence="2 4" id="KW-0378">Hydrolase</keyword>
<dbReference type="AlphaFoldDB" id="A0AAE3M394"/>
<sequence length="558" mass="62121">MNNLSKEINKLLLLIGIAVVFTSCSEVKKSASKSLGLNLPFEMPEVIVPVFKADTFNILKYGAISNGKFLNTEVINSTIELCSKNNGGVVLIPKGVWLTGPVVLKDNVNLHLEEGALLQFSGDRSLYPLLDNFYEGKKNPRCQNPISGKNLKNIAITGKGIIDGEGGAWRPIKKDKLTERQWNEVISSGGFVYNERLWYPSESYFKGEQLLRSGKIDYNDVEALKPYKDLFRPQLINLISCENVLLDGPTFQNSPAWNIHPLLCTHITVRNINVRNPWFSQNGDGLDLESCRFGIVENCTFDVGDDAICIKSGKDKQGRDIGVPTEFVIVRDCIVYHGHGGFVIGSEMSGGVKNMYIENCTFLGTDCGLRFKSTRGRGGVVENIYVKGVRMTNIPTDAIRFNLYYGGKINEDENGNIIGVTKEPVTEETPCFRNISFEDIECYNVEKAITINGIPEMPVQNIKIKNINIVSNEGILMRYAKDVELEGLTLDVKKPESIIVQNSDDIKFVKSEVADLENHNVVVKGESTGKVYFNLNNNPDIKKYIKIIGTPVNNVITE</sequence>
<dbReference type="PROSITE" id="PS00502">
    <property type="entry name" value="POLYGALACTURONASE"/>
    <property type="match status" value="1"/>
</dbReference>
<dbReference type="GO" id="GO:0004650">
    <property type="term" value="F:polygalacturonase activity"/>
    <property type="evidence" value="ECO:0007669"/>
    <property type="project" value="InterPro"/>
</dbReference>
<dbReference type="Gene3D" id="2.160.20.10">
    <property type="entry name" value="Single-stranded right-handed beta-helix, Pectin lyase-like"/>
    <property type="match status" value="1"/>
</dbReference>
<dbReference type="RefSeq" id="WP_301189981.1">
    <property type="nucleotide sequence ID" value="NZ_JAPDPJ010000014.1"/>
</dbReference>
<keyword evidence="3 4" id="KW-0326">Glycosidase</keyword>
<comment type="similarity">
    <text evidence="1 4">Belongs to the glycosyl hydrolase 28 family.</text>
</comment>
<evidence type="ECO:0000313" key="6">
    <source>
        <dbReference type="Proteomes" id="UP001209229"/>
    </source>
</evidence>
<dbReference type="Pfam" id="PF00295">
    <property type="entry name" value="Glyco_hydro_28"/>
    <property type="match status" value="1"/>
</dbReference>
<reference evidence="5" key="1">
    <citation type="submission" date="2022-10" db="EMBL/GenBank/DDBJ databases">
        <authorList>
            <person name="Yu W.X."/>
        </authorList>
    </citation>
    <scope>NUCLEOTIDE SEQUENCE</scope>
    <source>
        <strain evidence="5">AAT</strain>
    </source>
</reference>
<keyword evidence="6" id="KW-1185">Reference proteome</keyword>
<name>A0AAE3M394_9BACT</name>
<protein>
    <submittedName>
        <fullName evidence="5">Glycoside hydrolase family 28 protein</fullName>
    </submittedName>
</protein>
<evidence type="ECO:0000256" key="2">
    <source>
        <dbReference type="ARBA" id="ARBA00022801"/>
    </source>
</evidence>
<dbReference type="InterPro" id="IPR000743">
    <property type="entry name" value="Glyco_hydro_28"/>
</dbReference>
<evidence type="ECO:0000313" key="5">
    <source>
        <dbReference type="EMBL" id="MCW3786416.1"/>
    </source>
</evidence>